<dbReference type="Gene3D" id="1.10.260.40">
    <property type="entry name" value="lambda repressor-like DNA-binding domains"/>
    <property type="match status" value="1"/>
</dbReference>
<comment type="caution">
    <text evidence="1">The sequence shown here is derived from an EMBL/GenBank/DDBJ whole genome shotgun (WGS) entry which is preliminary data.</text>
</comment>
<evidence type="ECO:0000313" key="2">
    <source>
        <dbReference type="Proteomes" id="UP001500888"/>
    </source>
</evidence>
<accession>A0ABP7IA56</accession>
<evidence type="ECO:0008006" key="3">
    <source>
        <dbReference type="Google" id="ProtNLM"/>
    </source>
</evidence>
<keyword evidence="2" id="KW-1185">Reference proteome</keyword>
<organism evidence="1 2">
    <name type="scientific">Sphaerisporangium flaviroseum</name>
    <dbReference type="NCBI Taxonomy" id="509199"/>
    <lineage>
        <taxon>Bacteria</taxon>
        <taxon>Bacillati</taxon>
        <taxon>Actinomycetota</taxon>
        <taxon>Actinomycetes</taxon>
        <taxon>Streptosporangiales</taxon>
        <taxon>Streptosporangiaceae</taxon>
        <taxon>Sphaerisporangium</taxon>
    </lineage>
</organism>
<gene>
    <name evidence="1" type="ORF">GCM10022226_37660</name>
</gene>
<name>A0ABP7IA56_9ACTN</name>
<reference evidence="2" key="1">
    <citation type="journal article" date="2019" name="Int. J. Syst. Evol. Microbiol.">
        <title>The Global Catalogue of Microorganisms (GCM) 10K type strain sequencing project: providing services to taxonomists for standard genome sequencing and annotation.</title>
        <authorList>
            <consortium name="The Broad Institute Genomics Platform"/>
            <consortium name="The Broad Institute Genome Sequencing Center for Infectious Disease"/>
            <person name="Wu L."/>
            <person name="Ma J."/>
        </authorList>
    </citation>
    <scope>NUCLEOTIDE SEQUENCE [LARGE SCALE GENOMIC DNA]</scope>
    <source>
        <strain evidence="2">JCM 16908</strain>
    </source>
</reference>
<proteinExistence type="predicted"/>
<dbReference type="CDD" id="cd00093">
    <property type="entry name" value="HTH_XRE"/>
    <property type="match status" value="1"/>
</dbReference>
<protein>
    <recommendedName>
        <fullName evidence="3">XRE family transcriptional regulator</fullName>
    </recommendedName>
</protein>
<dbReference type="EMBL" id="BAAAZR010000008">
    <property type="protein sequence ID" value="GAA3813404.1"/>
    <property type="molecule type" value="Genomic_DNA"/>
</dbReference>
<dbReference type="Proteomes" id="UP001500888">
    <property type="component" value="Unassembled WGS sequence"/>
</dbReference>
<dbReference type="InterPro" id="IPR010982">
    <property type="entry name" value="Lambda_DNA-bd_dom_sf"/>
</dbReference>
<evidence type="ECO:0000313" key="1">
    <source>
        <dbReference type="EMBL" id="GAA3813404.1"/>
    </source>
</evidence>
<sequence>MIGWRFQQPPEVIFGMPAPRKSTDRYKSMAHYFGALIRDLRDSYELRVGEPLTVAQLSARTDYSPSMLGSIERGESLPESGRRVQAIDDALHADGQLKMLWPVVQRLGHCTIDELASATNRTIAGYRENGSSALPQGDDVERRELFQLAGLGLFAQSPLFSAGEPVRQMLERVLNTADSFTVDDWQLTCADYLHAVLTRPPATVRDDLVLDLAALQQVLARETPERAADLQRTAAWLSALHANVLTRLGEYGAARRWWTTARHSADSSGDTDMKVWVRGTEAVFALYSPRSPEAALILARNAQSLAGGRVTTGLLKAVSAEAQALAALGRQPEARERLHHLHELAGRDVLGEKYGWKASEIWFTASWVRSYDGATEAGREARDRLLTTSPTYQNGTNVQLHEAIGIGRQGGHNEALQLATQVIADLDPAYRSRMILHTARMVLDTVPLDKRAALPALGDYRATIRASVPN</sequence>
<dbReference type="InterPro" id="IPR001387">
    <property type="entry name" value="Cro/C1-type_HTH"/>
</dbReference>